<feature type="non-terminal residue" evidence="1">
    <location>
        <position position="67"/>
    </location>
</feature>
<accession>X1MP27</accession>
<comment type="caution">
    <text evidence="1">The sequence shown here is derived from an EMBL/GenBank/DDBJ whole genome shotgun (WGS) entry which is preliminary data.</text>
</comment>
<dbReference type="EMBL" id="BARV01029620">
    <property type="protein sequence ID" value="GAI33068.1"/>
    <property type="molecule type" value="Genomic_DNA"/>
</dbReference>
<dbReference type="PROSITE" id="PS51257">
    <property type="entry name" value="PROKAR_LIPOPROTEIN"/>
    <property type="match status" value="1"/>
</dbReference>
<evidence type="ECO:0000313" key="1">
    <source>
        <dbReference type="EMBL" id="GAI33068.1"/>
    </source>
</evidence>
<protein>
    <submittedName>
        <fullName evidence="1">Uncharacterized protein</fullName>
    </submittedName>
</protein>
<proteinExistence type="predicted"/>
<organism evidence="1">
    <name type="scientific">marine sediment metagenome</name>
    <dbReference type="NCBI Taxonomy" id="412755"/>
    <lineage>
        <taxon>unclassified sequences</taxon>
        <taxon>metagenomes</taxon>
        <taxon>ecological metagenomes</taxon>
    </lineage>
</organism>
<name>X1MP27_9ZZZZ</name>
<reference evidence="1" key="1">
    <citation type="journal article" date="2014" name="Front. Microbiol.">
        <title>High frequency of phylogenetically diverse reductive dehalogenase-homologous genes in deep subseafloor sedimentary metagenomes.</title>
        <authorList>
            <person name="Kawai M."/>
            <person name="Futagami T."/>
            <person name="Toyoda A."/>
            <person name="Takaki Y."/>
            <person name="Nishi S."/>
            <person name="Hori S."/>
            <person name="Arai W."/>
            <person name="Tsubouchi T."/>
            <person name="Morono Y."/>
            <person name="Uchiyama I."/>
            <person name="Ito T."/>
            <person name="Fujiyama A."/>
            <person name="Inagaki F."/>
            <person name="Takami H."/>
        </authorList>
    </citation>
    <scope>NUCLEOTIDE SEQUENCE</scope>
    <source>
        <strain evidence="1">Expedition CK06-06</strain>
    </source>
</reference>
<dbReference type="AlphaFoldDB" id="X1MP27"/>
<gene>
    <name evidence="1" type="ORF">S06H3_47191</name>
</gene>
<sequence length="67" mass="7633">MKTLKIWLFLGIAFFTFLSCSKAKEDRFPSYEEASGLKSGEIIWNTGIFTVKDKQHEADFGILAVQE</sequence>